<keyword evidence="10" id="KW-1015">Disulfide bond</keyword>
<evidence type="ECO:0000256" key="3">
    <source>
        <dbReference type="ARBA" id="ARBA00022448"/>
    </source>
</evidence>
<keyword evidence="9 13" id="KW-0472">Membrane</keyword>
<keyword evidence="7 13" id="KW-1133">Transmembrane helix</keyword>
<evidence type="ECO:0000256" key="8">
    <source>
        <dbReference type="ARBA" id="ARBA00023065"/>
    </source>
</evidence>
<feature type="transmembrane region" description="Helical" evidence="13">
    <location>
        <begin position="224"/>
        <end position="248"/>
    </location>
</feature>
<dbReference type="Proteomes" id="UP000274756">
    <property type="component" value="Unassembled WGS sequence"/>
</dbReference>
<evidence type="ECO:0000259" key="14">
    <source>
        <dbReference type="Pfam" id="PF08016"/>
    </source>
</evidence>
<keyword evidence="11" id="KW-0407">Ion channel</keyword>
<proteinExistence type="predicted"/>
<organism evidence="17 19">
    <name type="scientific">Dracunculus medinensis</name>
    <name type="common">Guinea worm</name>
    <dbReference type="NCBI Taxonomy" id="318479"/>
    <lineage>
        <taxon>Eukaryota</taxon>
        <taxon>Metazoa</taxon>
        <taxon>Ecdysozoa</taxon>
        <taxon>Nematoda</taxon>
        <taxon>Chromadorea</taxon>
        <taxon>Rhabditida</taxon>
        <taxon>Spirurina</taxon>
        <taxon>Dracunculoidea</taxon>
        <taxon>Dracunculidae</taxon>
        <taxon>Dracunculus</taxon>
    </lineage>
</organism>
<keyword evidence="6" id="KW-0967">Endosome</keyword>
<feature type="transmembrane region" description="Helical" evidence="13">
    <location>
        <begin position="336"/>
        <end position="358"/>
    </location>
</feature>
<evidence type="ECO:0000256" key="11">
    <source>
        <dbReference type="ARBA" id="ARBA00023303"/>
    </source>
</evidence>
<keyword evidence="3" id="KW-0813">Transport</keyword>
<dbReference type="GO" id="GO:0010008">
    <property type="term" value="C:endosome membrane"/>
    <property type="evidence" value="ECO:0007669"/>
    <property type="project" value="UniProtKB-SubCell"/>
</dbReference>
<gene>
    <name evidence="16" type="ORF">DME_LOCUS2598</name>
</gene>
<accession>A0A0N4ULK5</accession>
<evidence type="ECO:0000256" key="1">
    <source>
        <dbReference type="ARBA" id="ARBA00004337"/>
    </source>
</evidence>
<evidence type="ECO:0000256" key="4">
    <source>
        <dbReference type="ARBA" id="ARBA00022475"/>
    </source>
</evidence>
<reference evidence="16 18" key="2">
    <citation type="submission" date="2018-11" db="EMBL/GenBank/DDBJ databases">
        <authorList>
            <consortium name="Pathogen Informatics"/>
        </authorList>
    </citation>
    <scope>NUCLEOTIDE SEQUENCE [LARGE SCALE GENOMIC DNA]</scope>
</reference>
<evidence type="ECO:0000313" key="19">
    <source>
        <dbReference type="WBParaSite" id="DME_0000868301-mRNA-1"/>
    </source>
</evidence>
<feature type="transmembrane region" description="Helical" evidence="13">
    <location>
        <begin position="268"/>
        <end position="290"/>
    </location>
</feature>
<feature type="domain" description="Polycystin cation channel PKD1/PKD2" evidence="14">
    <location>
        <begin position="227"/>
        <end position="364"/>
    </location>
</feature>
<feature type="transmembrane region" description="Helical" evidence="13">
    <location>
        <begin position="194"/>
        <end position="212"/>
    </location>
</feature>
<evidence type="ECO:0000256" key="10">
    <source>
        <dbReference type="ARBA" id="ARBA00023157"/>
    </source>
</evidence>
<dbReference type="GO" id="GO:0005765">
    <property type="term" value="C:lysosomal membrane"/>
    <property type="evidence" value="ECO:0007669"/>
    <property type="project" value="TreeGrafter"/>
</dbReference>
<dbReference type="PANTHER" id="PTHR12127:SF7">
    <property type="entry name" value="SD02261P"/>
    <property type="match status" value="1"/>
</dbReference>
<evidence type="ECO:0000313" key="17">
    <source>
        <dbReference type="Proteomes" id="UP000038040"/>
    </source>
</evidence>
<comment type="catalytic activity">
    <reaction evidence="12">
        <text>Ca(2+)(in) = Ca(2+)(out)</text>
        <dbReference type="Rhea" id="RHEA:29671"/>
        <dbReference type="ChEBI" id="CHEBI:29108"/>
    </reaction>
</comment>
<dbReference type="Pfam" id="PF21381">
    <property type="entry name" value="MCLN_ECD"/>
    <property type="match status" value="1"/>
</dbReference>
<dbReference type="EMBL" id="UYYG01000069">
    <property type="protein sequence ID" value="VDN52625.1"/>
    <property type="molecule type" value="Genomic_DNA"/>
</dbReference>
<evidence type="ECO:0000256" key="9">
    <source>
        <dbReference type="ARBA" id="ARBA00023136"/>
    </source>
</evidence>
<evidence type="ECO:0000256" key="2">
    <source>
        <dbReference type="ARBA" id="ARBA00004651"/>
    </source>
</evidence>
<keyword evidence="4" id="KW-1003">Cell membrane</keyword>
<sequence>YYFIQDDTFASFSYDIPLSYQRSEANKEFLEGSNATAPIEISFNEIPPPVLCIDRIANVAVYNHTYEFNISDIHDCFLLNLTENEIREIQKEPLSLKEFFTNRGITFKPEDALIISKAVLSFNLRTIHFSPVSSEQRPECYLISVAITFDNSRHTGQVYISLSSVISLINLCNGRVLKGTSLANNAILTGTVDIFVLLLCIASLILCCRALIRAHLLKKDFDSDLFTATGVLLGIGAFLVYMGILRYFGLFSKYNILILTMKKSLPNILRFMSCAAVLYLGFLIAGWIIIGPYNIKFRTLVSSSEALFSLLNGDDMFATFFTINTTNPMVKLIGTIYIYVFVSLFIYVVLSLFIAIIMDAYEVVKVSHLSFFVNS</sequence>
<protein>
    <submittedName>
        <fullName evidence="19">PKD_channel domain-containing protein</fullName>
    </submittedName>
</protein>
<evidence type="ECO:0000259" key="15">
    <source>
        <dbReference type="Pfam" id="PF21381"/>
    </source>
</evidence>
<evidence type="ECO:0000256" key="7">
    <source>
        <dbReference type="ARBA" id="ARBA00022989"/>
    </source>
</evidence>
<dbReference type="OrthoDB" id="263481at2759"/>
<dbReference type="WBParaSite" id="DME_0000868301-mRNA-1">
    <property type="protein sequence ID" value="DME_0000868301-mRNA-1"/>
    <property type="gene ID" value="DME_0000868301"/>
</dbReference>
<dbReference type="Pfam" id="PF08016">
    <property type="entry name" value="PKD_channel"/>
    <property type="match status" value="1"/>
</dbReference>
<reference evidence="19" key="1">
    <citation type="submission" date="2017-02" db="UniProtKB">
        <authorList>
            <consortium name="WormBaseParasite"/>
        </authorList>
    </citation>
    <scope>IDENTIFICATION</scope>
</reference>
<dbReference type="GO" id="GO:0072345">
    <property type="term" value="F:NAADP-sensitive calcium-release channel activity"/>
    <property type="evidence" value="ECO:0007669"/>
    <property type="project" value="TreeGrafter"/>
</dbReference>
<evidence type="ECO:0000256" key="12">
    <source>
        <dbReference type="ARBA" id="ARBA00036634"/>
    </source>
</evidence>
<feature type="domain" description="Mucolipin extracytosolic" evidence="15">
    <location>
        <begin position="57"/>
        <end position="167"/>
    </location>
</feature>
<evidence type="ECO:0000313" key="18">
    <source>
        <dbReference type="Proteomes" id="UP000274756"/>
    </source>
</evidence>
<keyword evidence="18" id="KW-1185">Reference proteome</keyword>
<keyword evidence="5 13" id="KW-0812">Transmembrane</keyword>
<dbReference type="FunFam" id="1.10.287.70:FF:000207">
    <property type="entry name" value="Predicted protein"/>
    <property type="match status" value="1"/>
</dbReference>
<evidence type="ECO:0000256" key="5">
    <source>
        <dbReference type="ARBA" id="ARBA00022692"/>
    </source>
</evidence>
<name>A0A0N4ULK5_DRAME</name>
<dbReference type="GO" id="GO:0005886">
    <property type="term" value="C:plasma membrane"/>
    <property type="evidence" value="ECO:0007669"/>
    <property type="project" value="UniProtKB-SubCell"/>
</dbReference>
<dbReference type="AlphaFoldDB" id="A0A0N4ULK5"/>
<dbReference type="Gene3D" id="1.10.287.70">
    <property type="match status" value="1"/>
</dbReference>
<dbReference type="InterPro" id="IPR039031">
    <property type="entry name" value="Mucolipin"/>
</dbReference>
<dbReference type="PANTHER" id="PTHR12127">
    <property type="entry name" value="MUCOLIPIN"/>
    <property type="match status" value="1"/>
</dbReference>
<dbReference type="Proteomes" id="UP000038040">
    <property type="component" value="Unplaced"/>
</dbReference>
<dbReference type="STRING" id="318479.A0A0N4ULK5"/>
<comment type="subcellular location">
    <subcellularLocation>
        <location evidence="2">Cell membrane</location>
        <topology evidence="2">Multi-pass membrane protein</topology>
    </subcellularLocation>
    <subcellularLocation>
        <location evidence="1">Endosome membrane</location>
        <topology evidence="1">Multi-pass membrane protein</topology>
    </subcellularLocation>
</comment>
<evidence type="ECO:0000256" key="6">
    <source>
        <dbReference type="ARBA" id="ARBA00022753"/>
    </source>
</evidence>
<dbReference type="InterPro" id="IPR013122">
    <property type="entry name" value="PKD1_2_channel"/>
</dbReference>
<evidence type="ECO:0000313" key="16">
    <source>
        <dbReference type="EMBL" id="VDN52625.1"/>
    </source>
</evidence>
<evidence type="ECO:0000256" key="13">
    <source>
        <dbReference type="SAM" id="Phobius"/>
    </source>
</evidence>
<keyword evidence="8" id="KW-0406">Ion transport</keyword>
<dbReference type="InterPro" id="IPR049134">
    <property type="entry name" value="MCLN_ECD"/>
</dbReference>